<sequence length="59" mass="6906">MNRHNLGDADEAFGLPSLGKRLDESLRNGVQRFVFSFVARRGDRPLIPNHLPFHPRFFW</sequence>
<organism evidence="1 2">
    <name type="scientific">Thermoleptolyngbya sichuanensis A183</name>
    <dbReference type="NCBI Taxonomy" id="2737172"/>
    <lineage>
        <taxon>Bacteria</taxon>
        <taxon>Bacillati</taxon>
        <taxon>Cyanobacteriota</taxon>
        <taxon>Cyanophyceae</taxon>
        <taxon>Oculatellales</taxon>
        <taxon>Oculatellaceae</taxon>
        <taxon>Thermoleptolyngbya</taxon>
        <taxon>Thermoleptolyngbya sichuanensis</taxon>
    </lineage>
</organism>
<dbReference type="Proteomes" id="UP000505210">
    <property type="component" value="Chromosome"/>
</dbReference>
<evidence type="ECO:0000313" key="1">
    <source>
        <dbReference type="EMBL" id="QKD80788.1"/>
    </source>
</evidence>
<keyword evidence="2" id="KW-1185">Reference proteome</keyword>
<dbReference type="AlphaFoldDB" id="A0A6M8B323"/>
<dbReference type="KEGG" id="theu:HPC62_00115"/>
<name>A0A6M8B323_9CYAN</name>
<evidence type="ECO:0000313" key="2">
    <source>
        <dbReference type="Proteomes" id="UP000505210"/>
    </source>
</evidence>
<reference evidence="1 2" key="1">
    <citation type="submission" date="2020-05" db="EMBL/GenBank/DDBJ databases">
        <title>Complete genome sequence of of a novel Thermoleptolyngbya strain isolated from hot springs of Ganzi, Sichuan China.</title>
        <authorList>
            <person name="Tang J."/>
            <person name="Daroch M."/>
            <person name="Li L."/>
            <person name="Waleron K."/>
            <person name="Waleron M."/>
            <person name="Waleron M."/>
        </authorList>
    </citation>
    <scope>NUCLEOTIDE SEQUENCE [LARGE SCALE GENOMIC DNA]</scope>
    <source>
        <strain evidence="1 2">PKUAC-SCTA183</strain>
    </source>
</reference>
<dbReference type="EMBL" id="CP053661">
    <property type="protein sequence ID" value="QKD80788.1"/>
    <property type="molecule type" value="Genomic_DNA"/>
</dbReference>
<accession>A0A6M8B323</accession>
<protein>
    <submittedName>
        <fullName evidence="1">Uncharacterized protein</fullName>
    </submittedName>
</protein>
<gene>
    <name evidence="1" type="ORF">HPC62_00115</name>
</gene>
<dbReference type="RefSeq" id="WP_172353221.1">
    <property type="nucleotide sequence ID" value="NZ_CP053661.1"/>
</dbReference>
<proteinExistence type="predicted"/>